<reference evidence="2" key="1">
    <citation type="submission" date="2025-08" db="UniProtKB">
        <authorList>
            <consortium name="Ensembl"/>
        </authorList>
    </citation>
    <scope>IDENTIFICATION</scope>
</reference>
<proteinExistence type="predicted"/>
<keyword evidence="3" id="KW-1185">Reference proteome</keyword>
<accession>A0A8D2NDY1</accession>
<protein>
    <submittedName>
        <fullName evidence="2">Uncharacterized protein</fullName>
    </submittedName>
</protein>
<name>A0A8D2NDY1_ZONAL</name>
<reference evidence="2" key="2">
    <citation type="submission" date="2025-09" db="UniProtKB">
        <authorList>
            <consortium name="Ensembl"/>
        </authorList>
    </citation>
    <scope>IDENTIFICATION</scope>
</reference>
<dbReference type="Proteomes" id="UP000694413">
    <property type="component" value="Unassembled WGS sequence"/>
</dbReference>
<evidence type="ECO:0000313" key="3">
    <source>
        <dbReference type="Proteomes" id="UP000694413"/>
    </source>
</evidence>
<dbReference type="AlphaFoldDB" id="A0A8D2NDY1"/>
<dbReference type="Gene3D" id="3.30.70.330">
    <property type="match status" value="1"/>
</dbReference>
<evidence type="ECO:0000256" key="1">
    <source>
        <dbReference type="SAM" id="MobiDB-lite"/>
    </source>
</evidence>
<organism evidence="2 3">
    <name type="scientific">Zonotrichia albicollis</name>
    <name type="common">White-throated sparrow</name>
    <name type="synonym">Fringilla albicollis</name>
    <dbReference type="NCBI Taxonomy" id="44394"/>
    <lineage>
        <taxon>Eukaryota</taxon>
        <taxon>Metazoa</taxon>
        <taxon>Chordata</taxon>
        <taxon>Craniata</taxon>
        <taxon>Vertebrata</taxon>
        <taxon>Euteleostomi</taxon>
        <taxon>Archelosauria</taxon>
        <taxon>Archosauria</taxon>
        <taxon>Dinosauria</taxon>
        <taxon>Saurischia</taxon>
        <taxon>Theropoda</taxon>
        <taxon>Coelurosauria</taxon>
        <taxon>Aves</taxon>
        <taxon>Neognathae</taxon>
        <taxon>Neoaves</taxon>
        <taxon>Telluraves</taxon>
        <taxon>Australaves</taxon>
        <taxon>Passeriformes</taxon>
        <taxon>Passerellidae</taxon>
        <taxon>Zonotrichia</taxon>
    </lineage>
</organism>
<sequence length="122" mass="14133">MSWLFQIVFGCQPKSEFLHKTRAGKSQLVCANFDLLKDSRYRLTFSAQYLTSTGLEMGTVSTLINSLKGQGQTFQFPNLFPEKEQDTETRSFDDFRDKYMEKEKQKEEGDPRRGGVPDWFGL</sequence>
<feature type="region of interest" description="Disordered" evidence="1">
    <location>
        <begin position="102"/>
        <end position="122"/>
    </location>
</feature>
<dbReference type="InterPro" id="IPR012677">
    <property type="entry name" value="Nucleotide-bd_a/b_plait_sf"/>
</dbReference>
<dbReference type="Ensembl" id="ENSZALT00000028203.1">
    <property type="protein sequence ID" value="ENSZALP00000021620.1"/>
    <property type="gene ID" value="ENSZALG00000016903.1"/>
</dbReference>
<evidence type="ECO:0000313" key="2">
    <source>
        <dbReference type="Ensembl" id="ENSZALP00000021620.1"/>
    </source>
</evidence>
<feature type="compositionally biased region" description="Basic and acidic residues" evidence="1">
    <location>
        <begin position="102"/>
        <end position="115"/>
    </location>
</feature>